<dbReference type="RefSeq" id="WP_154594065.1">
    <property type="nucleotide sequence ID" value="NZ_WLVL01000040.1"/>
</dbReference>
<gene>
    <name evidence="3" type="ORF">GGG17_12645</name>
</gene>
<feature type="domain" description="Terminase large subunit-like endonuclease" evidence="2">
    <location>
        <begin position="366"/>
        <end position="475"/>
    </location>
</feature>
<feature type="domain" description="Terminase large subunit-like ATPase" evidence="1">
    <location>
        <begin position="67"/>
        <end position="203"/>
    </location>
</feature>
<evidence type="ECO:0000313" key="4">
    <source>
        <dbReference type="Proteomes" id="UP000431092"/>
    </source>
</evidence>
<sequence length="488" mass="52886">MSGTKAGPKAQVTAEPLDLTGWPRARAARRLRFIRDYILTPKGEGALKPFKVRPWQREIVTGAFAPGIRTALVSLPRANGKTALAAALAVAELFVGPPSAEVLVVASDQRQANIALRMAKRMIELNPDLAERAMIYADRIVVPENDATMMALPADPGALHGWDPSLLVVDELHVVTEPVWEAVTSMSGKRPESLTLAISTPSTSPDCVMFRLVEHGREGTDPAFFLREFAAPDGCATDDRAAWKIGNPALGDFLAEDGLEAARRTLREPVFRQLRLGQWVSGSEAWLPFGAWDACAAPDLGTPPDGSKVVLAFDGSASGDSTALVGCTVGPDPHLFVAGLWENPGDRGWRVPREDVDNAVALAFDRWDVVELAADPWGWRSEIEAWATRQGERRVIEWNTAAAQRMAPATDRLYQAVVTQAVTHDGDPRLAAHVAHAVAKPTTLGDLIVKDKRNSPRKIDAAVASIVALDRAAFHTNNQPRRRAASFR</sequence>
<evidence type="ECO:0000259" key="2">
    <source>
        <dbReference type="Pfam" id="PF20441"/>
    </source>
</evidence>
<dbReference type="AlphaFoldDB" id="A0A6I3IMC7"/>
<dbReference type="InterPro" id="IPR046461">
    <property type="entry name" value="TerL_ATPase"/>
</dbReference>
<proteinExistence type="predicted"/>
<dbReference type="InterPro" id="IPR027417">
    <property type="entry name" value="P-loop_NTPase"/>
</dbReference>
<reference evidence="3 4" key="1">
    <citation type="submission" date="2019-11" db="EMBL/GenBank/DDBJ databases">
        <title>Whole genome sequencing identifies a novel species of the genus Arsenicicoccus isolated from human blood.</title>
        <authorList>
            <person name="Jeong J.H."/>
            <person name="Kweon O.J."/>
            <person name="Kim H.R."/>
            <person name="Kim T.-H."/>
            <person name="Ha S.-M."/>
            <person name="Lee M.-K."/>
        </authorList>
    </citation>
    <scope>NUCLEOTIDE SEQUENCE [LARGE SCALE GENOMIC DNA]</scope>
    <source>
        <strain evidence="3 4">MKL-02</strain>
    </source>
</reference>
<evidence type="ECO:0000259" key="1">
    <source>
        <dbReference type="Pfam" id="PF03354"/>
    </source>
</evidence>
<dbReference type="InterPro" id="IPR046462">
    <property type="entry name" value="TerL_nuclease"/>
</dbReference>
<dbReference type="Gene3D" id="3.40.50.300">
    <property type="entry name" value="P-loop containing nucleotide triphosphate hydrolases"/>
    <property type="match status" value="1"/>
</dbReference>
<dbReference type="Pfam" id="PF20441">
    <property type="entry name" value="TerL_nuclease"/>
    <property type="match status" value="1"/>
</dbReference>
<dbReference type="EMBL" id="WLVL01000040">
    <property type="protein sequence ID" value="MTB72795.1"/>
    <property type="molecule type" value="Genomic_DNA"/>
</dbReference>
<dbReference type="InterPro" id="IPR005021">
    <property type="entry name" value="Terminase_largesu-like"/>
</dbReference>
<dbReference type="PANTHER" id="PTHR41287:SF1">
    <property type="entry name" value="PROTEIN YMFN"/>
    <property type="match status" value="1"/>
</dbReference>
<keyword evidence="4" id="KW-1185">Reference proteome</keyword>
<dbReference type="GO" id="GO:0004519">
    <property type="term" value="F:endonuclease activity"/>
    <property type="evidence" value="ECO:0007669"/>
    <property type="project" value="InterPro"/>
</dbReference>
<dbReference type="Pfam" id="PF03354">
    <property type="entry name" value="TerL_ATPase"/>
    <property type="match status" value="1"/>
</dbReference>
<evidence type="ECO:0000313" key="3">
    <source>
        <dbReference type="EMBL" id="MTB72795.1"/>
    </source>
</evidence>
<protein>
    <submittedName>
        <fullName evidence="3">Terminase large subunit</fullName>
    </submittedName>
</protein>
<dbReference type="PANTHER" id="PTHR41287">
    <property type="match status" value="1"/>
</dbReference>
<dbReference type="Proteomes" id="UP000431092">
    <property type="component" value="Unassembled WGS sequence"/>
</dbReference>
<dbReference type="SUPFAM" id="SSF52540">
    <property type="entry name" value="P-loop containing nucleoside triphosphate hydrolases"/>
    <property type="match status" value="1"/>
</dbReference>
<name>A0A6I3IMC7_9MICO</name>
<accession>A0A6I3IMC7</accession>
<organism evidence="3 4">
    <name type="scientific">Arsenicicoccus cauae</name>
    <dbReference type="NCBI Taxonomy" id="2663847"/>
    <lineage>
        <taxon>Bacteria</taxon>
        <taxon>Bacillati</taxon>
        <taxon>Actinomycetota</taxon>
        <taxon>Actinomycetes</taxon>
        <taxon>Micrococcales</taxon>
        <taxon>Intrasporangiaceae</taxon>
        <taxon>Arsenicicoccus</taxon>
    </lineage>
</organism>
<comment type="caution">
    <text evidence="3">The sequence shown here is derived from an EMBL/GenBank/DDBJ whole genome shotgun (WGS) entry which is preliminary data.</text>
</comment>